<feature type="non-terminal residue" evidence="1">
    <location>
        <position position="1"/>
    </location>
</feature>
<accession>A0ACA9Q2U4</accession>
<comment type="caution">
    <text evidence="1">The sequence shown here is derived from an EMBL/GenBank/DDBJ whole genome shotgun (WGS) entry which is preliminary data.</text>
</comment>
<dbReference type="Proteomes" id="UP000789366">
    <property type="component" value="Unassembled WGS sequence"/>
</dbReference>
<reference evidence="1" key="1">
    <citation type="submission" date="2021-06" db="EMBL/GenBank/DDBJ databases">
        <authorList>
            <person name="Kallberg Y."/>
            <person name="Tangrot J."/>
            <person name="Rosling A."/>
        </authorList>
    </citation>
    <scope>NUCLEOTIDE SEQUENCE</scope>
    <source>
        <strain evidence="1">28 12/20/2015</strain>
    </source>
</reference>
<dbReference type="EMBL" id="CAJVPW010034816">
    <property type="protein sequence ID" value="CAG8734406.1"/>
    <property type="molecule type" value="Genomic_DNA"/>
</dbReference>
<organism evidence="1 2">
    <name type="scientific">Cetraspora pellucida</name>
    <dbReference type="NCBI Taxonomy" id="1433469"/>
    <lineage>
        <taxon>Eukaryota</taxon>
        <taxon>Fungi</taxon>
        <taxon>Fungi incertae sedis</taxon>
        <taxon>Mucoromycota</taxon>
        <taxon>Glomeromycotina</taxon>
        <taxon>Glomeromycetes</taxon>
        <taxon>Diversisporales</taxon>
        <taxon>Gigasporaceae</taxon>
        <taxon>Cetraspora</taxon>
    </lineage>
</organism>
<proteinExistence type="predicted"/>
<sequence>IDKLLQLIEQSKQPKAKHSIEEVKNNHPITNSDKAKPNHTLTETVDKQITDIINQY</sequence>
<evidence type="ECO:0000313" key="1">
    <source>
        <dbReference type="EMBL" id="CAG8734406.1"/>
    </source>
</evidence>
<evidence type="ECO:0000313" key="2">
    <source>
        <dbReference type="Proteomes" id="UP000789366"/>
    </source>
</evidence>
<name>A0ACA9Q2U4_9GLOM</name>
<gene>
    <name evidence="1" type="ORF">SPELUC_LOCUS13349</name>
</gene>
<keyword evidence="2" id="KW-1185">Reference proteome</keyword>
<protein>
    <submittedName>
        <fullName evidence="1">454_t:CDS:1</fullName>
    </submittedName>
</protein>